<name>A0A6S6SUH6_9BACT</name>
<dbReference type="GO" id="GO:0016757">
    <property type="term" value="F:glycosyltransferase activity"/>
    <property type="evidence" value="ECO:0007669"/>
    <property type="project" value="UniProtKB-KW"/>
</dbReference>
<sequence length="166" mass="19151">MNLQETLTHYGITSIWHFTDRSNLESIQKHGILSLFLLQQNNINVSCYGANQLSHDLDRRKGLDKYVHLSIIKDHPMQYIKKRNGEIPNPIWLEIDVSVLFENQSRCCKEVANKSFAKCYDIQKIAEIIDLKMLLNHPPARHPVKRAELIVANKIDYSKIKGISNG</sequence>
<proteinExistence type="inferred from homology"/>
<evidence type="ECO:0000256" key="2">
    <source>
        <dbReference type="ARBA" id="ARBA00022676"/>
    </source>
</evidence>
<reference evidence="8" key="1">
    <citation type="submission" date="2020-01" db="EMBL/GenBank/DDBJ databases">
        <authorList>
            <person name="Meier V. D."/>
            <person name="Meier V D."/>
        </authorList>
    </citation>
    <scope>NUCLEOTIDE SEQUENCE</scope>
    <source>
        <strain evidence="8">HLG_WM_MAG_04</strain>
    </source>
</reference>
<evidence type="ECO:0000256" key="1">
    <source>
        <dbReference type="ARBA" id="ARBA00022649"/>
    </source>
</evidence>
<keyword evidence="5 6" id="KW-0238">DNA-binding</keyword>
<keyword evidence="2" id="KW-0328">Glycosyltransferase</keyword>
<dbReference type="GO" id="GO:0003677">
    <property type="term" value="F:DNA binding"/>
    <property type="evidence" value="ECO:0007669"/>
    <property type="project" value="UniProtKB-UniRule"/>
</dbReference>
<dbReference type="Pfam" id="PF14487">
    <property type="entry name" value="DarT"/>
    <property type="match status" value="1"/>
</dbReference>
<evidence type="ECO:0000259" key="7">
    <source>
        <dbReference type="PROSITE" id="PS52018"/>
    </source>
</evidence>
<keyword evidence="4" id="KW-0548">Nucleotidyltransferase</keyword>
<keyword evidence="1 6" id="KW-1277">Toxin-antitoxin system</keyword>
<dbReference type="PROSITE" id="PS52018">
    <property type="entry name" value="DART"/>
    <property type="match status" value="1"/>
</dbReference>
<organism evidence="8">
    <name type="scientific">uncultured Sulfurovum sp</name>
    <dbReference type="NCBI Taxonomy" id="269237"/>
    <lineage>
        <taxon>Bacteria</taxon>
        <taxon>Pseudomonadati</taxon>
        <taxon>Campylobacterota</taxon>
        <taxon>Epsilonproteobacteria</taxon>
        <taxon>Campylobacterales</taxon>
        <taxon>Sulfurovaceae</taxon>
        <taxon>Sulfurovum</taxon>
        <taxon>environmental samples</taxon>
    </lineage>
</organism>
<protein>
    <recommendedName>
        <fullName evidence="7">DarT domain-containing protein</fullName>
    </recommendedName>
</protein>
<dbReference type="EMBL" id="CACVAX010000023">
    <property type="protein sequence ID" value="CAA6809522.1"/>
    <property type="molecule type" value="Genomic_DNA"/>
</dbReference>
<evidence type="ECO:0000256" key="6">
    <source>
        <dbReference type="PROSITE-ProRule" id="PRU01362"/>
    </source>
</evidence>
<evidence type="ECO:0000256" key="3">
    <source>
        <dbReference type="ARBA" id="ARBA00022679"/>
    </source>
</evidence>
<feature type="domain" description="DarT" evidence="7">
    <location>
        <begin position="13"/>
        <end position="166"/>
    </location>
</feature>
<gene>
    <name evidence="8" type="ORF">HELGO_WM16459</name>
</gene>
<accession>A0A6S6SUH6</accession>
<comment type="caution">
    <text evidence="6">Lacks conserved residue(s) required for the propagation of feature annotation.</text>
</comment>
<evidence type="ECO:0000256" key="4">
    <source>
        <dbReference type="ARBA" id="ARBA00022695"/>
    </source>
</evidence>
<dbReference type="InterPro" id="IPR029494">
    <property type="entry name" value="DarT"/>
</dbReference>
<evidence type="ECO:0000256" key="5">
    <source>
        <dbReference type="ARBA" id="ARBA00023125"/>
    </source>
</evidence>
<comment type="similarity">
    <text evidence="6">Belongs to the DarT ADP-ribosyltransferase family.</text>
</comment>
<dbReference type="AlphaFoldDB" id="A0A6S6SUH6"/>
<keyword evidence="3" id="KW-0808">Transferase</keyword>
<evidence type="ECO:0000313" key="8">
    <source>
        <dbReference type="EMBL" id="CAA6809522.1"/>
    </source>
</evidence>
<dbReference type="GO" id="GO:0016779">
    <property type="term" value="F:nucleotidyltransferase activity"/>
    <property type="evidence" value="ECO:0007669"/>
    <property type="project" value="UniProtKB-KW"/>
</dbReference>